<dbReference type="Proteomes" id="UP001549204">
    <property type="component" value="Unassembled WGS sequence"/>
</dbReference>
<gene>
    <name evidence="1" type="ORF">ABID19_000167</name>
</gene>
<proteinExistence type="predicted"/>
<evidence type="ECO:0000313" key="2">
    <source>
        <dbReference type="Proteomes" id="UP001549204"/>
    </source>
</evidence>
<sequence length="174" mass="19244">MLDAIRRDPAYALFDYLTSGEEVIRLAAVRLNSASSADLIAGIESRRAVAAGQPLAMRKRAYGARLIVDELDFILATGRQLGLDWRTVSDVSSSLVRSILVNIPVLNVERELVLRLEDQSRAVVENDLRDMSAFTTAIPFSDVIVAEKPFVNLARQARLDETYGTTLMTSVFDL</sequence>
<reference evidence="1 2" key="1">
    <citation type="submission" date="2024-06" db="EMBL/GenBank/DDBJ databases">
        <title>Genomic Encyclopedia of Type Strains, Phase IV (KMG-IV): sequencing the most valuable type-strain genomes for metagenomic binning, comparative biology and taxonomic classification.</title>
        <authorList>
            <person name="Goeker M."/>
        </authorList>
    </citation>
    <scope>NUCLEOTIDE SEQUENCE [LARGE SCALE GENOMIC DNA]</scope>
    <source>
        <strain evidence="1 2">DSM 100022</strain>
    </source>
</reference>
<organism evidence="1 2">
    <name type="scientific">Mesorhizobium robiniae</name>
    <dbReference type="NCBI Taxonomy" id="559315"/>
    <lineage>
        <taxon>Bacteria</taxon>
        <taxon>Pseudomonadati</taxon>
        <taxon>Pseudomonadota</taxon>
        <taxon>Alphaproteobacteria</taxon>
        <taxon>Hyphomicrobiales</taxon>
        <taxon>Phyllobacteriaceae</taxon>
        <taxon>Mesorhizobium</taxon>
    </lineage>
</organism>
<protein>
    <submittedName>
        <fullName evidence="1">Uncharacterized protein</fullName>
    </submittedName>
</protein>
<accession>A0ABV2GFS8</accession>
<name>A0ABV2GFS8_9HYPH</name>
<dbReference type="RefSeq" id="WP_354487233.1">
    <property type="nucleotide sequence ID" value="NZ_JBEPMC010000001.1"/>
</dbReference>
<evidence type="ECO:0000313" key="1">
    <source>
        <dbReference type="EMBL" id="MET3577152.1"/>
    </source>
</evidence>
<comment type="caution">
    <text evidence="1">The sequence shown here is derived from an EMBL/GenBank/DDBJ whole genome shotgun (WGS) entry which is preliminary data.</text>
</comment>
<dbReference type="EMBL" id="JBEPMC010000001">
    <property type="protein sequence ID" value="MET3577152.1"/>
    <property type="molecule type" value="Genomic_DNA"/>
</dbReference>
<keyword evidence="2" id="KW-1185">Reference proteome</keyword>